<feature type="region of interest" description="Disordered" evidence="2">
    <location>
        <begin position="1"/>
        <end position="28"/>
    </location>
</feature>
<proteinExistence type="predicted"/>
<organism evidence="3 4">
    <name type="scientific">Agrilus planipennis</name>
    <name type="common">Emerald ash borer</name>
    <name type="synonym">Agrilus marcopoli</name>
    <dbReference type="NCBI Taxonomy" id="224129"/>
    <lineage>
        <taxon>Eukaryota</taxon>
        <taxon>Metazoa</taxon>
        <taxon>Ecdysozoa</taxon>
        <taxon>Arthropoda</taxon>
        <taxon>Hexapoda</taxon>
        <taxon>Insecta</taxon>
        <taxon>Pterygota</taxon>
        <taxon>Neoptera</taxon>
        <taxon>Endopterygota</taxon>
        <taxon>Coleoptera</taxon>
        <taxon>Polyphaga</taxon>
        <taxon>Elateriformia</taxon>
        <taxon>Buprestoidea</taxon>
        <taxon>Buprestidae</taxon>
        <taxon>Agrilinae</taxon>
        <taxon>Agrilus</taxon>
    </lineage>
</organism>
<evidence type="ECO:0000313" key="4">
    <source>
        <dbReference type="RefSeq" id="XP_018321890.1"/>
    </source>
</evidence>
<dbReference type="OrthoDB" id="6606299at2759"/>
<dbReference type="Proteomes" id="UP000192223">
    <property type="component" value="Unplaced"/>
</dbReference>
<name>A0A1W4WPC5_AGRPL</name>
<keyword evidence="3" id="KW-1185">Reference proteome</keyword>
<dbReference type="GO" id="GO:0003700">
    <property type="term" value="F:DNA-binding transcription factor activity"/>
    <property type="evidence" value="ECO:0007669"/>
    <property type="project" value="InterPro"/>
</dbReference>
<keyword evidence="1" id="KW-0175">Coiled coil</keyword>
<sequence>MTYNLKRKYYVSETESSGEENSGENSEEAVLNLKGELKKIKSRERSKCYSRNAIMARENRLKKKIYMQNLENENNRLKSENRSISAKLTKQSDVIIHLEREVNYLKGILANSSDLRQLMKNINICTGMSVTSSLQNVYVSQEEKCFNSTTVLPDYHHSTASEDDLFKTSELTDDLSSCLEDGLFSDVIIPTKNLDSEPEESNCDALNEHNYTISNEFEERNGGICLHVSQHRVSLEFCSICNENAAQAWNKKS</sequence>
<feature type="compositionally biased region" description="Acidic residues" evidence="2">
    <location>
        <begin position="16"/>
        <end position="27"/>
    </location>
</feature>
<evidence type="ECO:0000256" key="1">
    <source>
        <dbReference type="SAM" id="Coils"/>
    </source>
</evidence>
<accession>A0A1W4WPC5</accession>
<dbReference type="AlphaFoldDB" id="A0A1W4WPC5"/>
<evidence type="ECO:0000256" key="2">
    <source>
        <dbReference type="SAM" id="MobiDB-lite"/>
    </source>
</evidence>
<dbReference type="InterPro" id="IPR046347">
    <property type="entry name" value="bZIP_sf"/>
</dbReference>
<gene>
    <name evidence="4" type="primary">LOC108734731</name>
</gene>
<dbReference type="Gene3D" id="1.20.5.170">
    <property type="match status" value="1"/>
</dbReference>
<reference evidence="4" key="1">
    <citation type="submission" date="2025-08" db="UniProtKB">
        <authorList>
            <consortium name="RefSeq"/>
        </authorList>
    </citation>
    <scope>IDENTIFICATION</scope>
    <source>
        <tissue evidence="4">Entire body</tissue>
    </source>
</reference>
<dbReference type="RefSeq" id="XP_018321890.1">
    <property type="nucleotide sequence ID" value="XM_018466388.2"/>
</dbReference>
<protein>
    <submittedName>
        <fullName evidence="4">Uncharacterized protein LOC108734731 isoform X2</fullName>
    </submittedName>
</protein>
<feature type="coiled-coil region" evidence="1">
    <location>
        <begin position="60"/>
        <end position="87"/>
    </location>
</feature>
<dbReference type="SUPFAM" id="SSF57959">
    <property type="entry name" value="Leucine zipper domain"/>
    <property type="match status" value="1"/>
</dbReference>
<evidence type="ECO:0000313" key="3">
    <source>
        <dbReference type="Proteomes" id="UP000192223"/>
    </source>
</evidence>
<dbReference type="GeneID" id="108734731"/>